<dbReference type="InterPro" id="IPR035892">
    <property type="entry name" value="C2_domain_sf"/>
</dbReference>
<feature type="region of interest" description="Disordered" evidence="3">
    <location>
        <begin position="1"/>
        <end position="81"/>
    </location>
</feature>
<dbReference type="SMART" id="SM00239">
    <property type="entry name" value="C2"/>
    <property type="match status" value="1"/>
</dbReference>
<dbReference type="GO" id="GO:2000300">
    <property type="term" value="P:regulation of synaptic vesicle exocytosis"/>
    <property type="evidence" value="ECO:0007669"/>
    <property type="project" value="TreeGrafter"/>
</dbReference>
<evidence type="ECO:0008006" key="8">
    <source>
        <dbReference type="Google" id="ProtNLM"/>
    </source>
</evidence>
<proteinExistence type="predicted"/>
<feature type="compositionally biased region" description="Pro residues" evidence="3">
    <location>
        <begin position="58"/>
        <end position="78"/>
    </location>
</feature>
<dbReference type="GO" id="GO:0050806">
    <property type="term" value="P:positive regulation of synaptic transmission"/>
    <property type="evidence" value="ECO:0007669"/>
    <property type="project" value="TreeGrafter"/>
</dbReference>
<dbReference type="EMBL" id="JH431811">
    <property type="status" value="NOT_ANNOTATED_CDS"/>
    <property type="molecule type" value="Genomic_DNA"/>
</dbReference>
<feature type="compositionally biased region" description="Basic and acidic residues" evidence="3">
    <location>
        <begin position="306"/>
        <end position="320"/>
    </location>
</feature>
<dbReference type="Gene3D" id="3.30.40.10">
    <property type="entry name" value="Zinc/RING finger domain, C3HC4 (zinc finger)"/>
    <property type="match status" value="1"/>
</dbReference>
<evidence type="ECO:0000259" key="5">
    <source>
        <dbReference type="PROSITE" id="PS50106"/>
    </source>
</evidence>
<feature type="compositionally biased region" description="Polar residues" evidence="3">
    <location>
        <begin position="625"/>
        <end position="660"/>
    </location>
</feature>
<dbReference type="GO" id="GO:0048791">
    <property type="term" value="P:calcium ion-regulated exocytosis of neurotransmitter"/>
    <property type="evidence" value="ECO:0007669"/>
    <property type="project" value="TreeGrafter"/>
</dbReference>
<feature type="compositionally biased region" description="Low complexity" evidence="3">
    <location>
        <begin position="865"/>
        <end position="877"/>
    </location>
</feature>
<feature type="domain" description="PDZ" evidence="5">
    <location>
        <begin position="1462"/>
        <end position="1549"/>
    </location>
</feature>
<feature type="region of interest" description="Disordered" evidence="3">
    <location>
        <begin position="298"/>
        <end position="326"/>
    </location>
</feature>
<dbReference type="CDD" id="cd06714">
    <property type="entry name" value="PDZ_RIM-like"/>
    <property type="match status" value="1"/>
</dbReference>
<keyword evidence="1" id="KW-0770">Synapse</keyword>
<accession>T1J2V3</accession>
<dbReference type="GO" id="GO:0048788">
    <property type="term" value="C:cytoskeleton of presynaptic active zone"/>
    <property type="evidence" value="ECO:0007669"/>
    <property type="project" value="TreeGrafter"/>
</dbReference>
<evidence type="ECO:0000256" key="2">
    <source>
        <dbReference type="ARBA" id="ARBA00034103"/>
    </source>
</evidence>
<sequence>MGNELSEQGEQGMGAMGTGGVGATPPRFTGPSPGGYPNQPMPNQMPHPQGMGMAKMRPPAPRAAAPPPRVAAPPPPTPEVDLSALSEEERSIIAGVMARAQEDTVKKPSEEPPVVTRSTADFLMGARKPCPLCHTNDVSSSATAGGPGHDCSECKTRVCDQCGAIGPPINGKDQPVNQHEVNKPPVSMHRQQSLDAAPQVATTDYNRMQDQSMRQNGSSPTVAIATYGQITTTTSTYQSPQYQPRQMSPLVSSGISSSETPPISVSDGQQYGGHTDQQNAAQMQQQLTTTISLQQKAISAAKTKPKPMDLQKKAKGKPDNQDWSPVTDLSPIMDVSPSVEAAEQALMERFHQHGGQQLHGVPTTMQGWQTNQQTTTTTAAAPTATISGMLADFSRVLGLSTSPRPSPSEENKPKPGQHMPLSQQYQPLAQAGKQIPGQQPSQMQQFQSMQQSQHQQPQQLLQQQQLANAQQQANVQQQKLTQQPFQQMGLFQKQQPQQQQNQFQQMQHQQLPNQQFQGFAPQQQQTQFNQQFDQQNKFGNTNITGQFQQQQSQQQPQQPFNQPQQQMTNLQQLQQSIINQQQQHLNNQQLNQQQMNQQHTSLQQMNQQQLNQQQTMQQQALHNQRPQSQPQTVLQGQTHPAQQMSYQQHPIPQPRQSLTNQQLQMQHQMQQQMSEHLTHQQMQQLNQQHHPLTQQQQLQLQQQMKQQLTPEQIQQLQLQQQQQTIQQAIQHQIPMQQQLQQGATPLTSTQKTQLLQQQAAIHQQLLQHQQAVLKAKLQRRLTHVSEGNKTFHVAGVKIPTLSPPPSAKRDAQHESQKGKPQPAPRLLTLPSGQVVQFSEDGSTSGYQILESPLTPIHRSMLRSYNDPNPLSPSSSPDEYAIKSTVTTDGKVASPPVPCSPSISTAVTPLITTPLTPARDRQGGELSDSQSETDSIKSSKTRRRLPPLPANQEPSPLPTRKPHERAKSQERVSGFGSLRQSSWESASSLKPIGLLSRTSVSETNIKQMLTAIDLEKELSQFSSSAPTTSFGSLMKSNRLPASSSLLSVNEALALGRHPDPQLYGNKLPEYMQTLKQQLKDELKSDIGQSEKEKSLRRELEKAGISLQSSSLLPDQSRSLESSIRSKLLSSRLTQLQQPRKNRHRRQLSDPRMSLFSPIREDRNFESEIQRKAYEYESIDDPLRRSLGSQMHPTGERLRDTIISADTDVDVFLRRPASEQFMMRRPSDGLLDVDRWNRMGSFDALGTADSTNLLKQKNRKPRSWHPSPYVSEDEDDTLTREEKKKSIKAEIARRRKQIEENARLHDELLHLARMRDRGEEPSPYVQLPAISSTHPELRESGSVLKSIDEILQNEMYSKRMAAPQFYEEPIYEPHYANVPPYYYQGSRHYDYAPYGHPGEVMLDSRYIPSSYDFVPYDTFVDFASPITTDTDTPTDFTPAMPLLPDMPTRSRKLLEDLGSSPITESALGQQGNGLGMKVVGGKEIPGTNGLLGAYVAKIYPGGVVETLGEVKEGDQVLEWNGMELTGKSFEEVQRTVSQSNGEIEMVIRQDFNMLDGYTKRMPPPKPPRKSLGPEYGLTALPNGPDGMTSVNYDSAYADCFRSPQNNENYCDQYQPHQTLNAPTDVPMSPEEVSDQMLDSSAHKHQIRTSTAQRSGKMGRKIKTGPKSTLPLGDIQLQVCYDSKAQILYVTILQARGLTTQEDEEDPRPDPFVKCYLLPGRNVENQRRTRYFSRTSNPEWTQTMVYPNVPPDELKQKYFEITVWNYDMYRQNEFLGEILLYLKDPSVFDEEPRWYALTDHKDCQHFASSDHMHTHNSETSLSSMAATGRKAPIKSSHSNHHIIDHSEDYLKINSMDNRANRKKMMTEAQGGTIVCTRGRRGGRGPVFPTANVSAHPLMPQGCHGSITKKI</sequence>
<feature type="region of interest" description="Disordered" evidence="3">
    <location>
        <begin position="546"/>
        <end position="570"/>
    </location>
</feature>
<dbReference type="SMART" id="SM00228">
    <property type="entry name" value="PDZ"/>
    <property type="match status" value="1"/>
</dbReference>
<feature type="compositionally biased region" description="Polar residues" evidence="3">
    <location>
        <begin position="900"/>
        <end position="914"/>
    </location>
</feature>
<feature type="compositionally biased region" description="Basic and acidic residues" evidence="3">
    <location>
        <begin position="807"/>
        <end position="817"/>
    </location>
</feature>
<dbReference type="GO" id="GO:0042391">
    <property type="term" value="P:regulation of membrane potential"/>
    <property type="evidence" value="ECO:0007669"/>
    <property type="project" value="TreeGrafter"/>
</dbReference>
<dbReference type="OMA" id="CPICHVA"/>
<dbReference type="GO" id="GO:0042734">
    <property type="term" value="C:presynaptic membrane"/>
    <property type="evidence" value="ECO:0007669"/>
    <property type="project" value="TreeGrafter"/>
</dbReference>
<feature type="compositionally biased region" description="Low complexity" evidence="3">
    <location>
        <begin position="661"/>
        <end position="690"/>
    </location>
</feature>
<keyword evidence="7" id="KW-1185">Reference proteome</keyword>
<dbReference type="InterPro" id="IPR001478">
    <property type="entry name" value="PDZ"/>
</dbReference>
<evidence type="ECO:0000256" key="1">
    <source>
        <dbReference type="ARBA" id="ARBA00023018"/>
    </source>
</evidence>
<evidence type="ECO:0000256" key="3">
    <source>
        <dbReference type="SAM" id="MobiDB-lite"/>
    </source>
</evidence>
<dbReference type="PROSITE" id="PS50106">
    <property type="entry name" value="PDZ"/>
    <property type="match status" value="1"/>
</dbReference>
<feature type="region of interest" description="Disordered" evidence="3">
    <location>
        <begin position="1641"/>
        <end position="1664"/>
    </location>
</feature>
<dbReference type="Pfam" id="PF00595">
    <property type="entry name" value="PDZ"/>
    <property type="match status" value="1"/>
</dbReference>
<feature type="domain" description="C2" evidence="4">
    <location>
        <begin position="1668"/>
        <end position="1792"/>
    </location>
</feature>
<feature type="compositionally biased region" description="Polar residues" evidence="3">
    <location>
        <begin position="926"/>
        <end position="937"/>
    </location>
</feature>
<dbReference type="EnsemblMetazoa" id="SMAR007903-RA">
    <property type="protein sequence ID" value="SMAR007903-PA"/>
    <property type="gene ID" value="SMAR007903"/>
</dbReference>
<feature type="compositionally biased region" description="Gly residues" evidence="3">
    <location>
        <begin position="11"/>
        <end position="22"/>
    </location>
</feature>
<dbReference type="InterPro" id="IPR013083">
    <property type="entry name" value="Znf_RING/FYVE/PHD"/>
</dbReference>
<dbReference type="GO" id="GO:0044325">
    <property type="term" value="F:transmembrane transporter binding"/>
    <property type="evidence" value="ECO:0007669"/>
    <property type="project" value="TreeGrafter"/>
</dbReference>
<feature type="region of interest" description="Disordered" evidence="3">
    <location>
        <begin position="1129"/>
        <end position="1152"/>
    </location>
</feature>
<dbReference type="PANTHER" id="PTHR12157">
    <property type="entry name" value="REGULATING SYNAPTIC MEMBRANE EXOCYTOSIS PROTEIN"/>
    <property type="match status" value="1"/>
</dbReference>
<reference evidence="7" key="1">
    <citation type="submission" date="2011-05" db="EMBL/GenBank/DDBJ databases">
        <authorList>
            <person name="Richards S.R."/>
            <person name="Qu J."/>
            <person name="Jiang H."/>
            <person name="Jhangiani S.N."/>
            <person name="Agravi P."/>
            <person name="Goodspeed R."/>
            <person name="Gross S."/>
            <person name="Mandapat C."/>
            <person name="Jackson L."/>
            <person name="Mathew T."/>
            <person name="Pu L."/>
            <person name="Thornton R."/>
            <person name="Saada N."/>
            <person name="Wilczek-Boney K.B."/>
            <person name="Lee S."/>
            <person name="Kovar C."/>
            <person name="Wu Y."/>
            <person name="Scherer S.E."/>
            <person name="Worley K.C."/>
            <person name="Muzny D.M."/>
            <person name="Gibbs R."/>
        </authorList>
    </citation>
    <scope>NUCLEOTIDE SEQUENCE</scope>
    <source>
        <strain evidence="7">Brora</strain>
    </source>
</reference>
<dbReference type="PROSITE" id="PS50004">
    <property type="entry name" value="C2"/>
    <property type="match status" value="1"/>
</dbReference>
<dbReference type="PANTHER" id="PTHR12157:SF25">
    <property type="entry name" value="REGULATING SYNAPTIC MEMBRANE EXOCYTOSIS PROTEIN 3"/>
    <property type="match status" value="1"/>
</dbReference>
<dbReference type="Gene3D" id="2.30.42.10">
    <property type="match status" value="1"/>
</dbReference>
<dbReference type="InterPro" id="IPR039032">
    <property type="entry name" value="Rim-like"/>
</dbReference>
<feature type="region of interest" description="Disordered" evidence="3">
    <location>
        <begin position="859"/>
        <end position="979"/>
    </location>
</feature>
<dbReference type="STRING" id="126957.T1J2V3"/>
<protein>
    <recommendedName>
        <fullName evidence="8">Protein piccolo</fullName>
    </recommendedName>
</protein>
<evidence type="ECO:0000313" key="7">
    <source>
        <dbReference type="Proteomes" id="UP000014500"/>
    </source>
</evidence>
<dbReference type="GO" id="GO:0031267">
    <property type="term" value="F:small GTPase binding"/>
    <property type="evidence" value="ECO:0007669"/>
    <property type="project" value="InterPro"/>
</dbReference>
<dbReference type="GO" id="GO:0048167">
    <property type="term" value="P:regulation of synaptic plasticity"/>
    <property type="evidence" value="ECO:0007669"/>
    <property type="project" value="TreeGrafter"/>
</dbReference>
<organism evidence="6 7">
    <name type="scientific">Strigamia maritima</name>
    <name type="common">European centipede</name>
    <name type="synonym">Geophilus maritimus</name>
    <dbReference type="NCBI Taxonomy" id="126957"/>
    <lineage>
        <taxon>Eukaryota</taxon>
        <taxon>Metazoa</taxon>
        <taxon>Ecdysozoa</taxon>
        <taxon>Arthropoda</taxon>
        <taxon>Myriapoda</taxon>
        <taxon>Chilopoda</taxon>
        <taxon>Pleurostigmophora</taxon>
        <taxon>Geophilomorpha</taxon>
        <taxon>Linotaeniidae</taxon>
        <taxon>Strigamia</taxon>
    </lineage>
</organism>
<feature type="compositionally biased region" description="Low complexity" evidence="3">
    <location>
        <begin position="434"/>
        <end position="462"/>
    </location>
</feature>
<reference evidence="6" key="2">
    <citation type="submission" date="2015-02" db="UniProtKB">
        <authorList>
            <consortium name="EnsemblMetazoa"/>
        </authorList>
    </citation>
    <scope>IDENTIFICATION</scope>
</reference>
<feature type="compositionally biased region" description="Low complexity" evidence="3">
    <location>
        <begin position="590"/>
        <end position="624"/>
    </location>
</feature>
<dbReference type="Gene3D" id="2.60.40.150">
    <property type="entry name" value="C2 domain"/>
    <property type="match status" value="1"/>
</dbReference>
<dbReference type="Proteomes" id="UP000014500">
    <property type="component" value="Unassembled WGS sequence"/>
</dbReference>
<feature type="compositionally biased region" description="Low complexity" evidence="3">
    <location>
        <begin position="235"/>
        <end position="244"/>
    </location>
</feature>
<dbReference type="SUPFAM" id="SSF49562">
    <property type="entry name" value="C2 domain (Calcium/lipid-binding domain, CaLB)"/>
    <property type="match status" value="1"/>
</dbReference>
<dbReference type="InterPro" id="IPR000008">
    <property type="entry name" value="C2_dom"/>
</dbReference>
<feature type="region of interest" description="Disordered" evidence="3">
    <location>
        <begin position="235"/>
        <end position="275"/>
    </location>
</feature>
<feature type="region of interest" description="Disordered" evidence="3">
    <location>
        <begin position="398"/>
        <end position="462"/>
    </location>
</feature>
<feature type="compositionally biased region" description="Polar residues" evidence="3">
    <location>
        <begin position="245"/>
        <end position="269"/>
    </location>
</feature>
<feature type="region of interest" description="Disordered" evidence="3">
    <location>
        <begin position="167"/>
        <end position="196"/>
    </location>
</feature>
<evidence type="ECO:0000259" key="4">
    <source>
        <dbReference type="PROSITE" id="PS50004"/>
    </source>
</evidence>
<feature type="region of interest" description="Disordered" evidence="3">
    <location>
        <begin position="796"/>
        <end position="827"/>
    </location>
</feature>
<dbReference type="Pfam" id="PF00168">
    <property type="entry name" value="C2"/>
    <property type="match status" value="1"/>
</dbReference>
<feature type="region of interest" description="Disordered" evidence="3">
    <location>
        <begin position="1254"/>
        <end position="1280"/>
    </location>
</feature>
<comment type="subcellular location">
    <subcellularLocation>
        <location evidence="2">Synapse</location>
    </subcellularLocation>
</comment>
<name>T1J2V3_STRMM</name>
<dbReference type="InterPro" id="IPR036034">
    <property type="entry name" value="PDZ_sf"/>
</dbReference>
<dbReference type="HOGENOM" id="CLU_235688_0_0_1"/>
<feature type="region of interest" description="Disordered" evidence="3">
    <location>
        <begin position="590"/>
        <end position="690"/>
    </location>
</feature>
<dbReference type="SUPFAM" id="SSF50156">
    <property type="entry name" value="PDZ domain-like"/>
    <property type="match status" value="1"/>
</dbReference>
<feature type="region of interest" description="Disordered" evidence="3">
    <location>
        <begin position="490"/>
        <end position="511"/>
    </location>
</feature>
<dbReference type="eggNOG" id="ENOG502RXFA">
    <property type="taxonomic scope" value="Eukaryota"/>
</dbReference>
<evidence type="ECO:0000313" key="6">
    <source>
        <dbReference type="EnsemblMetazoa" id="SMAR007903-PA"/>
    </source>
</evidence>